<feature type="transmembrane region" description="Helical" evidence="1">
    <location>
        <begin position="186"/>
        <end position="210"/>
    </location>
</feature>
<name>A0A9W7AYT7_9STRA</name>
<sequence length="309" mass="35362">MERLKSIQLQEQDQTNKRYNVFSLHWHKLLPFMSAILLAALPTTVRKIRDESTLMDSTRSGADTAVDVSLILLITISILLMSLGMLKDEKDELEFFRRLVRLLLESIQPEDEPRELDRLIMEEEIQFKLDTLPAIEGFTALYKFTSSYVLFRTKFHLAAFGMLSTVCVASVVVIFIASVFDSEIDVWNSYLCAFSILVWPLVLIILFNIVKTNELLTVRLKQYLRHQRRMNEKTARGMDVEGQLSVEDRAQLKRASGEIDALVEEIEDTHKTIRFLGKLPLNKSNMLKVAGAMAAGIFTTIMRSAIKLE</sequence>
<protein>
    <submittedName>
        <fullName evidence="2">Uncharacterized protein</fullName>
    </submittedName>
</protein>
<dbReference type="AlphaFoldDB" id="A0A9W7AYT7"/>
<reference evidence="3" key="1">
    <citation type="journal article" date="2023" name="Commun. Biol.">
        <title>Genome analysis of Parmales, the sister group of diatoms, reveals the evolutionary specialization of diatoms from phago-mixotrophs to photoautotrophs.</title>
        <authorList>
            <person name="Ban H."/>
            <person name="Sato S."/>
            <person name="Yoshikawa S."/>
            <person name="Yamada K."/>
            <person name="Nakamura Y."/>
            <person name="Ichinomiya M."/>
            <person name="Sato N."/>
            <person name="Blanc-Mathieu R."/>
            <person name="Endo H."/>
            <person name="Kuwata A."/>
            <person name="Ogata H."/>
        </authorList>
    </citation>
    <scope>NUCLEOTIDE SEQUENCE [LARGE SCALE GENOMIC DNA]</scope>
</reference>
<dbReference type="EMBL" id="BLQM01000299">
    <property type="protein sequence ID" value="GMH81381.1"/>
    <property type="molecule type" value="Genomic_DNA"/>
</dbReference>
<proteinExistence type="predicted"/>
<organism evidence="2 3">
    <name type="scientific">Triparma laevis f. inornata</name>
    <dbReference type="NCBI Taxonomy" id="1714386"/>
    <lineage>
        <taxon>Eukaryota</taxon>
        <taxon>Sar</taxon>
        <taxon>Stramenopiles</taxon>
        <taxon>Ochrophyta</taxon>
        <taxon>Bolidophyceae</taxon>
        <taxon>Parmales</taxon>
        <taxon>Triparmaceae</taxon>
        <taxon>Triparma</taxon>
    </lineage>
</organism>
<evidence type="ECO:0000313" key="2">
    <source>
        <dbReference type="EMBL" id="GMH81381.1"/>
    </source>
</evidence>
<dbReference type="Proteomes" id="UP001162640">
    <property type="component" value="Unassembled WGS sequence"/>
</dbReference>
<keyword evidence="1" id="KW-1133">Transmembrane helix</keyword>
<feature type="transmembrane region" description="Helical" evidence="1">
    <location>
        <begin position="65"/>
        <end position="86"/>
    </location>
</feature>
<keyword evidence="1" id="KW-0472">Membrane</keyword>
<comment type="caution">
    <text evidence="2">The sequence shown here is derived from an EMBL/GenBank/DDBJ whole genome shotgun (WGS) entry which is preliminary data.</text>
</comment>
<gene>
    <name evidence="2" type="ORF">TL16_g08912</name>
</gene>
<feature type="transmembrane region" description="Helical" evidence="1">
    <location>
        <begin position="157"/>
        <end position="180"/>
    </location>
</feature>
<feature type="transmembrane region" description="Helical" evidence="1">
    <location>
        <begin position="26"/>
        <end position="45"/>
    </location>
</feature>
<evidence type="ECO:0000313" key="3">
    <source>
        <dbReference type="Proteomes" id="UP001162640"/>
    </source>
</evidence>
<evidence type="ECO:0000256" key="1">
    <source>
        <dbReference type="SAM" id="Phobius"/>
    </source>
</evidence>
<accession>A0A9W7AYT7</accession>
<keyword evidence="1" id="KW-0812">Transmembrane</keyword>